<protein>
    <recommendedName>
        <fullName evidence="6">LRRCT domain-containing protein</fullName>
    </recommendedName>
</protein>
<feature type="non-terminal residue" evidence="7">
    <location>
        <position position="1"/>
    </location>
</feature>
<feature type="compositionally biased region" description="Basic and acidic residues" evidence="4">
    <location>
        <begin position="400"/>
        <end position="428"/>
    </location>
</feature>
<dbReference type="EMBL" id="GECZ01029666">
    <property type="protein sequence ID" value="JAS40103.1"/>
    <property type="molecule type" value="Transcribed_RNA"/>
</dbReference>
<accession>A0A1B6EQQ8</accession>
<dbReference type="PROSITE" id="PS51450">
    <property type="entry name" value="LRR"/>
    <property type="match status" value="2"/>
</dbReference>
<keyword evidence="5" id="KW-0812">Transmembrane</keyword>
<gene>
    <name evidence="7" type="ORF">g.33371</name>
</gene>
<feature type="region of interest" description="Disordered" evidence="4">
    <location>
        <begin position="532"/>
        <end position="605"/>
    </location>
</feature>
<dbReference type="AlphaFoldDB" id="A0A1B6EQQ8"/>
<dbReference type="InterPro" id="IPR032675">
    <property type="entry name" value="LRR_dom_sf"/>
</dbReference>
<dbReference type="GO" id="GO:0071944">
    <property type="term" value="C:cell periphery"/>
    <property type="evidence" value="ECO:0007669"/>
    <property type="project" value="UniProtKB-ARBA"/>
</dbReference>
<dbReference type="InterPro" id="IPR003591">
    <property type="entry name" value="Leu-rich_rpt_typical-subtyp"/>
</dbReference>
<proteinExistence type="predicted"/>
<evidence type="ECO:0000256" key="4">
    <source>
        <dbReference type="SAM" id="MobiDB-lite"/>
    </source>
</evidence>
<feature type="transmembrane region" description="Helical" evidence="5">
    <location>
        <begin position="669"/>
        <end position="687"/>
    </location>
</feature>
<feature type="domain" description="LRRCT" evidence="6">
    <location>
        <begin position="273"/>
        <end position="322"/>
    </location>
</feature>
<reference evidence="7" key="1">
    <citation type="submission" date="2015-11" db="EMBL/GenBank/DDBJ databases">
        <title>De novo transcriptome assembly of four potential Pierce s Disease insect vectors from Arizona vineyards.</title>
        <authorList>
            <person name="Tassone E.E."/>
        </authorList>
    </citation>
    <scope>NUCLEOTIDE SEQUENCE</scope>
</reference>
<feature type="compositionally biased region" description="Acidic residues" evidence="4">
    <location>
        <begin position="545"/>
        <end position="554"/>
    </location>
</feature>
<keyword evidence="3" id="KW-0677">Repeat</keyword>
<keyword evidence="2" id="KW-0732">Signal</keyword>
<sequence>SVYCLVPQLSTRAARSHLTLECSARHVTGDRHHISDIVPGDTSIPEAETEAMLLVAVMLMLVGCGWVAGCPDGCSCSLEQGLYVANCSSLPYSGGKVEALTVVPSRDQPQELSDGQFNSARHLKYLSLRNCSIYFIHKKAFYGAKNVIEIDLSFNYIEELEPTVFQHLTSLTTLSLRGNPIQFLSDVPFLISNSLQHLDIGQCKIRSISRGVFYGLKRLKYLVMDGNLLKSLKYNTLPKGLKYLNLSHNQMVNIPTEVLSSLTNLRRIGLSGNPINCTCSLMNLQDWLSGRGVIFEDNVTCVFPSEYYGVSWSKVDENRLCLAEARREELSHFSKYDRLLFKQNYFKNENSYLTENVQSDQPQPDSQAEVLFQNDETDAMGEMMRGEEHRVNDTELELTDSNKEATLEVDEESGKTDAPEVESVKPEEGSPDSPAQEDVHENDNVETGNDNLAVDEAQENKPENVDHVSEEVNVENIGSIENTIDKEPPLSSNLNESNPVEFKSISEEVNTEVDDFREEGLFHVDSDRYTVSSNDTVEESTAIPDVEETTEDEIAPTQEVVPTYGEDIENSEEMPVQNSTSSSETNNGTVIVDQENPEEEKTEEPISTPVFIPDLLNKKELEEVSSEQVQTDDIEPTISPTAGRENQTLIAGSSNIMEEKLKDVAGAEVVMFCIAVLVISLILYSIYKCRTSNKRQTLRISKDVESNRGTEMQDMASLLPKPQDDNQRNGSKYPDKAPSSETMKLISEQNENEAPRYKPVPDAMKKVDDKNSLNNNTPSSPTAKTPLIKPGNPITINPAAPIQRTKVKVGVIPDSIPRTPIFLQKSLNGTKNV</sequence>
<dbReference type="InterPro" id="IPR001611">
    <property type="entry name" value="Leu-rich_rpt"/>
</dbReference>
<evidence type="ECO:0000313" key="7">
    <source>
        <dbReference type="EMBL" id="JAS40103.1"/>
    </source>
</evidence>
<dbReference type="PANTHER" id="PTHR24366">
    <property type="entry name" value="IG(IMMUNOGLOBULIN) AND LRR(LEUCINE RICH REPEAT) DOMAINS"/>
    <property type="match status" value="1"/>
</dbReference>
<feature type="region of interest" description="Disordered" evidence="4">
    <location>
        <begin position="387"/>
        <end position="501"/>
    </location>
</feature>
<keyword evidence="1" id="KW-0433">Leucine-rich repeat</keyword>
<dbReference type="InterPro" id="IPR000483">
    <property type="entry name" value="Cys-rich_flank_reg_C"/>
</dbReference>
<evidence type="ECO:0000256" key="3">
    <source>
        <dbReference type="ARBA" id="ARBA00022737"/>
    </source>
</evidence>
<feature type="compositionally biased region" description="Low complexity" evidence="4">
    <location>
        <begin position="578"/>
        <end position="589"/>
    </location>
</feature>
<dbReference type="Gene3D" id="3.80.10.10">
    <property type="entry name" value="Ribonuclease Inhibitor"/>
    <property type="match status" value="2"/>
</dbReference>
<feature type="compositionally biased region" description="Low complexity" evidence="4">
    <location>
        <begin position="772"/>
        <end position="782"/>
    </location>
</feature>
<dbReference type="SUPFAM" id="SSF52058">
    <property type="entry name" value="L domain-like"/>
    <property type="match status" value="1"/>
</dbReference>
<name>A0A1B6EQQ8_9HEMI</name>
<evidence type="ECO:0000256" key="2">
    <source>
        <dbReference type="ARBA" id="ARBA00022729"/>
    </source>
</evidence>
<dbReference type="PANTHER" id="PTHR24366:SF96">
    <property type="entry name" value="LEUCINE RICH REPEAT CONTAINING 53"/>
    <property type="match status" value="1"/>
</dbReference>
<evidence type="ECO:0000256" key="1">
    <source>
        <dbReference type="ARBA" id="ARBA00022614"/>
    </source>
</evidence>
<evidence type="ECO:0000256" key="5">
    <source>
        <dbReference type="SAM" id="Phobius"/>
    </source>
</evidence>
<dbReference type="SMART" id="SM00369">
    <property type="entry name" value="LRR_TYP"/>
    <property type="match status" value="6"/>
</dbReference>
<organism evidence="7">
    <name type="scientific">Cuerna arida</name>
    <dbReference type="NCBI Taxonomy" id="1464854"/>
    <lineage>
        <taxon>Eukaryota</taxon>
        <taxon>Metazoa</taxon>
        <taxon>Ecdysozoa</taxon>
        <taxon>Arthropoda</taxon>
        <taxon>Hexapoda</taxon>
        <taxon>Insecta</taxon>
        <taxon>Pterygota</taxon>
        <taxon>Neoptera</taxon>
        <taxon>Paraneoptera</taxon>
        <taxon>Hemiptera</taxon>
        <taxon>Auchenorrhyncha</taxon>
        <taxon>Membracoidea</taxon>
        <taxon>Cicadellidae</taxon>
        <taxon>Cicadellinae</taxon>
        <taxon>Proconiini</taxon>
        <taxon>Cuerna</taxon>
    </lineage>
</organism>
<dbReference type="Pfam" id="PF13855">
    <property type="entry name" value="LRR_8"/>
    <property type="match status" value="2"/>
</dbReference>
<keyword evidence="5" id="KW-0472">Membrane</keyword>
<feature type="compositionally biased region" description="Basic and acidic residues" evidence="4">
    <location>
        <begin position="458"/>
        <end position="470"/>
    </location>
</feature>
<dbReference type="SMART" id="SM00082">
    <property type="entry name" value="LRRCT"/>
    <property type="match status" value="1"/>
</dbReference>
<keyword evidence="5" id="KW-1133">Transmembrane helix</keyword>
<evidence type="ECO:0000259" key="6">
    <source>
        <dbReference type="SMART" id="SM00082"/>
    </source>
</evidence>
<feature type="region of interest" description="Disordered" evidence="4">
    <location>
        <begin position="704"/>
        <end position="792"/>
    </location>
</feature>